<dbReference type="EMBL" id="DXAM01000044">
    <property type="protein sequence ID" value="HJA03806.1"/>
    <property type="molecule type" value="Genomic_DNA"/>
</dbReference>
<evidence type="ECO:0000313" key="5">
    <source>
        <dbReference type="EMBL" id="HJA03806.1"/>
    </source>
</evidence>
<dbReference type="AlphaFoldDB" id="A0A9D2H4Z7"/>
<dbReference type="Gene3D" id="3.40.190.10">
    <property type="entry name" value="Periplasmic binding protein-like II"/>
    <property type="match status" value="2"/>
</dbReference>
<dbReference type="Pfam" id="PF01547">
    <property type="entry name" value="SBP_bac_1"/>
    <property type="match status" value="1"/>
</dbReference>
<dbReference type="PROSITE" id="PS51257">
    <property type="entry name" value="PROKAR_LIPOPROTEIN"/>
    <property type="match status" value="1"/>
</dbReference>
<dbReference type="Proteomes" id="UP000824220">
    <property type="component" value="Unassembled WGS sequence"/>
</dbReference>
<feature type="chain" id="PRO_5038516307" evidence="4">
    <location>
        <begin position="25"/>
        <end position="440"/>
    </location>
</feature>
<dbReference type="PANTHER" id="PTHR43649">
    <property type="entry name" value="ARABINOSE-BINDING PROTEIN-RELATED"/>
    <property type="match status" value="1"/>
</dbReference>
<dbReference type="SUPFAM" id="SSF53850">
    <property type="entry name" value="Periplasmic binding protein-like II"/>
    <property type="match status" value="1"/>
</dbReference>
<reference evidence="5" key="2">
    <citation type="submission" date="2021-04" db="EMBL/GenBank/DDBJ databases">
        <authorList>
            <person name="Gilroy R."/>
        </authorList>
    </citation>
    <scope>NUCLEOTIDE SEQUENCE</scope>
    <source>
        <strain evidence="5">ChiHjej8B7-3636</strain>
    </source>
</reference>
<comment type="similarity">
    <text evidence="1">Belongs to the bacterial solute-binding protein 1 family.</text>
</comment>
<evidence type="ECO:0000256" key="3">
    <source>
        <dbReference type="SAM" id="MobiDB-lite"/>
    </source>
</evidence>
<proteinExistence type="inferred from homology"/>
<keyword evidence="4" id="KW-0732">Signal</keyword>
<evidence type="ECO:0000313" key="6">
    <source>
        <dbReference type="Proteomes" id="UP000824220"/>
    </source>
</evidence>
<evidence type="ECO:0000256" key="4">
    <source>
        <dbReference type="SAM" id="SignalP"/>
    </source>
</evidence>
<keyword evidence="2" id="KW-0813">Transport</keyword>
<gene>
    <name evidence="5" type="ORF">H9800_02970</name>
</gene>
<evidence type="ECO:0000256" key="2">
    <source>
        <dbReference type="ARBA" id="ARBA00022448"/>
    </source>
</evidence>
<dbReference type="InterPro" id="IPR006059">
    <property type="entry name" value="SBP"/>
</dbReference>
<name>A0A9D2H4Z7_9MICO</name>
<evidence type="ECO:0000256" key="1">
    <source>
        <dbReference type="ARBA" id="ARBA00008520"/>
    </source>
</evidence>
<reference evidence="5" key="1">
    <citation type="journal article" date="2021" name="PeerJ">
        <title>Extensive microbial diversity within the chicken gut microbiome revealed by metagenomics and culture.</title>
        <authorList>
            <person name="Gilroy R."/>
            <person name="Ravi A."/>
            <person name="Getino M."/>
            <person name="Pursley I."/>
            <person name="Horton D.L."/>
            <person name="Alikhan N.F."/>
            <person name="Baker D."/>
            <person name="Gharbi K."/>
            <person name="Hall N."/>
            <person name="Watson M."/>
            <person name="Adriaenssens E.M."/>
            <person name="Foster-Nyarko E."/>
            <person name="Jarju S."/>
            <person name="Secka A."/>
            <person name="Antonio M."/>
            <person name="Oren A."/>
            <person name="Chaudhuri R.R."/>
            <person name="La Ragione R."/>
            <person name="Hildebrand F."/>
            <person name="Pallen M.J."/>
        </authorList>
    </citation>
    <scope>NUCLEOTIDE SEQUENCE</scope>
    <source>
        <strain evidence="5">ChiHjej8B7-3636</strain>
    </source>
</reference>
<organism evidence="5 6">
    <name type="scientific">Candidatus Microbacterium stercoravium</name>
    <dbReference type="NCBI Taxonomy" id="2838697"/>
    <lineage>
        <taxon>Bacteria</taxon>
        <taxon>Bacillati</taxon>
        <taxon>Actinomycetota</taxon>
        <taxon>Actinomycetes</taxon>
        <taxon>Micrococcales</taxon>
        <taxon>Microbacteriaceae</taxon>
        <taxon>Microbacterium</taxon>
    </lineage>
</organism>
<comment type="caution">
    <text evidence="5">The sequence shown here is derived from an EMBL/GenBank/DDBJ whole genome shotgun (WGS) entry which is preliminary data.</text>
</comment>
<accession>A0A9D2H4Z7</accession>
<feature type="signal peptide" evidence="4">
    <location>
        <begin position="1"/>
        <end position="24"/>
    </location>
</feature>
<protein>
    <submittedName>
        <fullName evidence="5">Extracellular solute-binding protein</fullName>
    </submittedName>
</protein>
<sequence length="440" mass="46167">MTIRNSRRRLVLTGLSFVAVAALAGCSGGSSDPSGGADGSSDEPGSFTVLTANENQALEDQLTALAEGACSEENEAMPLEHQKTAQADTVQKVTQLASQGALPQHFIAGTDMVRPDGDLGSGGLVADYEEVLGDAFDNILPAAASTVENVYGGMVSLPYQYNLEGIWYNKQMFSEAGVDEPQTFQELLDASAALEEAGYQPLTTAGADGWPMTRLMGMYIFRNVGPDAMQKIADGEAKLTDPEYLAGAEALKQLADEGYFGDGFSTMDSGTSAAAFLTGKAAMKYDGSWLLSNINDPEQNEIGEENVGFMPFPAVEGGAGDINQWAANAGAAMSANAETMGPNTTAWFECIAENYGAQALNTAGIVSGFAINDEVTDVPAATAVVQEKVEGIDETVLWFEALFDAKSNSLASTNASLLVTDQMSAEDYMAELQASIEASL</sequence>
<dbReference type="InterPro" id="IPR050490">
    <property type="entry name" value="Bact_solute-bd_prot1"/>
</dbReference>
<dbReference type="PANTHER" id="PTHR43649:SF29">
    <property type="entry name" value="OSMOPROTECTIVE COMPOUNDS-BINDING PROTEIN GGTB"/>
    <property type="match status" value="1"/>
</dbReference>
<feature type="region of interest" description="Disordered" evidence="3">
    <location>
        <begin position="28"/>
        <end position="47"/>
    </location>
</feature>